<proteinExistence type="predicted"/>
<organism evidence="1 2">
    <name type="scientific">Citrobacter freundii</name>
    <dbReference type="NCBI Taxonomy" id="546"/>
    <lineage>
        <taxon>Bacteria</taxon>
        <taxon>Pseudomonadati</taxon>
        <taxon>Pseudomonadota</taxon>
        <taxon>Gammaproteobacteria</taxon>
        <taxon>Enterobacterales</taxon>
        <taxon>Enterobacteriaceae</taxon>
        <taxon>Citrobacter</taxon>
        <taxon>Citrobacter freundii complex</taxon>
    </lineage>
</organism>
<dbReference type="Proteomes" id="UP000019194">
    <property type="component" value="Unassembled WGS sequence"/>
</dbReference>
<dbReference type="EMBL" id="CBWP010000082">
    <property type="protein sequence ID" value="CDL41156.1"/>
    <property type="molecule type" value="Genomic_DNA"/>
</dbReference>
<sequence length="72" mass="8073">MSEQLTEDEMALYDYQWEFTGQSVTGNTGAQANTRNEDLVLPATNREAAQKFAAHEQDGIQGYGIRVVYSQK</sequence>
<evidence type="ECO:0000313" key="2">
    <source>
        <dbReference type="Proteomes" id="UP000019194"/>
    </source>
</evidence>
<evidence type="ECO:0000313" key="1">
    <source>
        <dbReference type="EMBL" id="CDL41156.1"/>
    </source>
</evidence>
<accession>A0A7G2IVF5</accession>
<dbReference type="AlphaFoldDB" id="A0A7G2IVF5"/>
<name>A0A7G2IVF5_CITFR</name>
<comment type="caution">
    <text evidence="1">The sequence shown here is derived from an EMBL/GenBank/DDBJ whole genome shotgun (WGS) entry which is preliminary data.</text>
</comment>
<reference evidence="1 2" key="1">
    <citation type="submission" date="2013-10" db="EMBL/GenBank/DDBJ databases">
        <title>Antibiotic resistance diversity of beta-lactamase producers in the General Hospital Vienna.</title>
        <authorList>
            <person name="Barisic I."/>
            <person name="Mitteregger D."/>
            <person name="Hirschl A.M."/>
            <person name="Noehammer C."/>
            <person name="Wiesinger-Mayr H."/>
        </authorList>
    </citation>
    <scope>NUCLEOTIDE SEQUENCE [LARGE SCALE GENOMIC DNA]</scope>
    <source>
        <strain evidence="1 2">ISC11</strain>
    </source>
</reference>
<protein>
    <submittedName>
        <fullName evidence="1">Adherence and invasion outermembrane protein (Inv,enhances Peyer's patches colonization)</fullName>
    </submittedName>
</protein>